<dbReference type="Proteomes" id="UP000176614">
    <property type="component" value="Unassembled WGS sequence"/>
</dbReference>
<feature type="transmembrane region" description="Helical" evidence="1">
    <location>
        <begin position="39"/>
        <end position="58"/>
    </location>
</feature>
<evidence type="ECO:0000259" key="2">
    <source>
        <dbReference type="Pfam" id="PF01757"/>
    </source>
</evidence>
<keyword evidence="1" id="KW-0472">Membrane</keyword>
<keyword evidence="1" id="KW-1133">Transmembrane helix</keyword>
<feature type="transmembrane region" description="Helical" evidence="1">
    <location>
        <begin position="234"/>
        <end position="255"/>
    </location>
</feature>
<feature type="transmembrane region" description="Helical" evidence="1">
    <location>
        <begin position="64"/>
        <end position="87"/>
    </location>
</feature>
<keyword evidence="1" id="KW-0812">Transmembrane</keyword>
<feature type="transmembrane region" description="Helical" evidence="1">
    <location>
        <begin position="290"/>
        <end position="309"/>
    </location>
</feature>
<evidence type="ECO:0000313" key="3">
    <source>
        <dbReference type="EMBL" id="OGC63657.1"/>
    </source>
</evidence>
<feature type="domain" description="Acyltransferase 3" evidence="2">
    <location>
        <begin position="40"/>
        <end position="339"/>
    </location>
</feature>
<accession>A0A1F4W2L8</accession>
<feature type="transmembrane region" description="Helical" evidence="1">
    <location>
        <begin position="6"/>
        <end position="27"/>
    </location>
</feature>
<protein>
    <recommendedName>
        <fullName evidence="2">Acyltransferase 3 domain-containing protein</fullName>
    </recommendedName>
</protein>
<dbReference type="Pfam" id="PF01757">
    <property type="entry name" value="Acyl_transf_3"/>
    <property type="match status" value="1"/>
</dbReference>
<feature type="transmembrane region" description="Helical" evidence="1">
    <location>
        <begin position="178"/>
        <end position="198"/>
    </location>
</feature>
<organism evidence="3 4">
    <name type="scientific">candidate division WWE3 bacterium RIFOXYA2_FULL_46_9</name>
    <dbReference type="NCBI Taxonomy" id="1802636"/>
    <lineage>
        <taxon>Bacteria</taxon>
        <taxon>Katanobacteria</taxon>
    </lineage>
</organism>
<feature type="transmembrane region" description="Helical" evidence="1">
    <location>
        <begin position="149"/>
        <end position="169"/>
    </location>
</feature>
<name>A0A1F4W2L8_UNCKA</name>
<reference evidence="3 4" key="1">
    <citation type="journal article" date="2016" name="Nat. Commun.">
        <title>Thousands of microbial genomes shed light on interconnected biogeochemical processes in an aquifer system.</title>
        <authorList>
            <person name="Anantharaman K."/>
            <person name="Brown C.T."/>
            <person name="Hug L.A."/>
            <person name="Sharon I."/>
            <person name="Castelle C.J."/>
            <person name="Probst A.J."/>
            <person name="Thomas B.C."/>
            <person name="Singh A."/>
            <person name="Wilkins M.J."/>
            <person name="Karaoz U."/>
            <person name="Brodie E.L."/>
            <person name="Williams K.H."/>
            <person name="Hubbard S.S."/>
            <person name="Banfield J.F."/>
        </authorList>
    </citation>
    <scope>NUCLEOTIDE SEQUENCE [LARGE SCALE GENOMIC DNA]</scope>
</reference>
<evidence type="ECO:0000256" key="1">
    <source>
        <dbReference type="SAM" id="Phobius"/>
    </source>
</evidence>
<dbReference type="EMBL" id="MEVT01000005">
    <property type="protein sequence ID" value="OGC63657.1"/>
    <property type="molecule type" value="Genomic_DNA"/>
</dbReference>
<feature type="transmembrane region" description="Helical" evidence="1">
    <location>
        <begin position="108"/>
        <end position="129"/>
    </location>
</feature>
<proteinExistence type="predicted"/>
<evidence type="ECO:0000313" key="4">
    <source>
        <dbReference type="Proteomes" id="UP000176614"/>
    </source>
</evidence>
<sequence>MHISYYQTVLVIAFLVVAIILTAKSDYNSHGLSPAHTNELKGVAILMVLFSHIGYFLFSDHTFLYPLSVAGGVGVNIFLFLSGYGLTRSEAKVHLGIMPFYAKRLGKIFLPMWFVLVATLLLDKYLIGLTYPSSTIIPNLLGFFPNSDLYTAVNSPLWYFSLILFYYLLFPVIYKKRYAGLSVVLVAVLGYLATRLPLPVTKDVLKLYQLHYLAFPLGMLFAHVRVCREGGCHIPALVSYPLVVLLCAGFAYTAINSGIGEEVWLEQLISLVSTCLVVLIFIVKSFRIGFLSFLGRYSYEIYLIQWPLMYRHDFIYKYTPPFLGTLIYLGVLVLIGFSINKIMKLAKV</sequence>
<dbReference type="InterPro" id="IPR002656">
    <property type="entry name" value="Acyl_transf_3_dom"/>
</dbReference>
<feature type="transmembrane region" description="Helical" evidence="1">
    <location>
        <begin position="321"/>
        <end position="339"/>
    </location>
</feature>
<dbReference type="AlphaFoldDB" id="A0A1F4W2L8"/>
<feature type="transmembrane region" description="Helical" evidence="1">
    <location>
        <begin position="210"/>
        <end position="227"/>
    </location>
</feature>
<comment type="caution">
    <text evidence="3">The sequence shown here is derived from an EMBL/GenBank/DDBJ whole genome shotgun (WGS) entry which is preliminary data.</text>
</comment>
<gene>
    <name evidence="3" type="ORF">A2264_04815</name>
</gene>
<feature type="transmembrane region" description="Helical" evidence="1">
    <location>
        <begin position="267"/>
        <end position="283"/>
    </location>
</feature>
<dbReference type="GO" id="GO:0016747">
    <property type="term" value="F:acyltransferase activity, transferring groups other than amino-acyl groups"/>
    <property type="evidence" value="ECO:0007669"/>
    <property type="project" value="InterPro"/>
</dbReference>